<evidence type="ECO:0000256" key="1">
    <source>
        <dbReference type="ARBA" id="ARBA00022603"/>
    </source>
</evidence>
<dbReference type="EMBL" id="JANIIK010000112">
    <property type="protein sequence ID" value="KAJ3592799.1"/>
    <property type="molecule type" value="Genomic_DNA"/>
</dbReference>
<evidence type="ECO:0000256" key="2">
    <source>
        <dbReference type="ARBA" id="ARBA00022691"/>
    </source>
</evidence>
<dbReference type="Pfam" id="PF10294">
    <property type="entry name" value="Methyltransf_16"/>
    <property type="match status" value="1"/>
</dbReference>
<reference evidence="4" key="1">
    <citation type="submission" date="2022-07" db="EMBL/GenBank/DDBJ databases">
        <title>Chromosome-level genome of Muraenolepis orangiensis.</title>
        <authorList>
            <person name="Kim J."/>
        </authorList>
    </citation>
    <scope>NUCLEOTIDE SEQUENCE</scope>
    <source>
        <strain evidence="4">KU_S4_2022</strain>
        <tissue evidence="4">Muscle</tissue>
    </source>
</reference>
<dbReference type="InterPro" id="IPR029063">
    <property type="entry name" value="SAM-dependent_MTases_sf"/>
</dbReference>
<proteinExistence type="predicted"/>
<keyword evidence="1" id="KW-0808">Transferase</keyword>
<accession>A0A9Q0DQT6</accession>
<feature type="region of interest" description="Disordered" evidence="3">
    <location>
        <begin position="1"/>
        <end position="102"/>
    </location>
</feature>
<dbReference type="GO" id="GO:0008168">
    <property type="term" value="F:methyltransferase activity"/>
    <property type="evidence" value="ECO:0007669"/>
    <property type="project" value="UniProtKB-KW"/>
</dbReference>
<feature type="compositionally biased region" description="Basic and acidic residues" evidence="3">
    <location>
        <begin position="78"/>
        <end position="102"/>
    </location>
</feature>
<feature type="compositionally biased region" description="Basic and acidic residues" evidence="3">
    <location>
        <begin position="9"/>
        <end position="21"/>
    </location>
</feature>
<keyword evidence="2" id="KW-0949">S-adenosyl-L-methionine</keyword>
<dbReference type="GO" id="GO:0032259">
    <property type="term" value="P:methylation"/>
    <property type="evidence" value="ECO:0007669"/>
    <property type="project" value="UniProtKB-KW"/>
</dbReference>
<evidence type="ECO:0000313" key="5">
    <source>
        <dbReference type="Proteomes" id="UP001148018"/>
    </source>
</evidence>
<sequence length="316" mass="35732">MGTLPPPYFEERTSCLPLKEKEEDDEDGGNYGRQEHVFKDALREDMQSDERDRDNGGEDEERTSSSSEQETDVEECGEIEKRSSDRVGDNEDSTAKQEVRQDKKPVWTPGFLSRINRDVYHYAGHDIIIYESIDSFGSVMWPAALALCSYLESDQLGTKLLGKRVLELGAGTGLVAIVSSLLGAAVTATDLQDILGNLTANVMRNTRGRCRHTPQVTALSWGPDLEHSFPRSLHRYDYVLAADVVYHHDFLEELLLTMEHFCQPGTTLLWANKVRFSTDLIFTSNFQRSFHTQLLLEEGDMKLYKATSREEGDVNI</sequence>
<name>A0A9Q0DQT6_9TELE</name>
<feature type="compositionally biased region" description="Basic and acidic residues" evidence="3">
    <location>
        <begin position="33"/>
        <end position="56"/>
    </location>
</feature>
<protein>
    <submittedName>
        <fullName evidence="4">Uncharacterized protein</fullName>
    </submittedName>
</protein>
<dbReference type="PANTHER" id="PTHR14614">
    <property type="entry name" value="HEPATOCELLULAR CARCINOMA-ASSOCIATED ANTIGEN"/>
    <property type="match status" value="1"/>
</dbReference>
<dbReference type="AlphaFoldDB" id="A0A9Q0DQT6"/>
<dbReference type="PANTHER" id="PTHR14614:SF13">
    <property type="entry name" value="PROTEIN-LYSINE METHYLTRANSFERASE METTL21C"/>
    <property type="match status" value="1"/>
</dbReference>
<organism evidence="4 5">
    <name type="scientific">Muraenolepis orangiensis</name>
    <name type="common">Patagonian moray cod</name>
    <dbReference type="NCBI Taxonomy" id="630683"/>
    <lineage>
        <taxon>Eukaryota</taxon>
        <taxon>Metazoa</taxon>
        <taxon>Chordata</taxon>
        <taxon>Craniata</taxon>
        <taxon>Vertebrata</taxon>
        <taxon>Euteleostomi</taxon>
        <taxon>Actinopterygii</taxon>
        <taxon>Neopterygii</taxon>
        <taxon>Teleostei</taxon>
        <taxon>Neoteleostei</taxon>
        <taxon>Acanthomorphata</taxon>
        <taxon>Zeiogadaria</taxon>
        <taxon>Gadariae</taxon>
        <taxon>Gadiformes</taxon>
        <taxon>Muraenolepidoidei</taxon>
        <taxon>Muraenolepididae</taxon>
        <taxon>Muraenolepis</taxon>
    </lineage>
</organism>
<dbReference type="SUPFAM" id="SSF53335">
    <property type="entry name" value="S-adenosyl-L-methionine-dependent methyltransferases"/>
    <property type="match status" value="1"/>
</dbReference>
<dbReference type="Gene3D" id="3.40.50.150">
    <property type="entry name" value="Vaccinia Virus protein VP39"/>
    <property type="match status" value="1"/>
</dbReference>
<evidence type="ECO:0000256" key="3">
    <source>
        <dbReference type="SAM" id="MobiDB-lite"/>
    </source>
</evidence>
<keyword evidence="5" id="KW-1185">Reference proteome</keyword>
<dbReference type="OrthoDB" id="413520at2759"/>
<keyword evidence="1" id="KW-0489">Methyltransferase</keyword>
<dbReference type="CDD" id="cd02440">
    <property type="entry name" value="AdoMet_MTases"/>
    <property type="match status" value="1"/>
</dbReference>
<comment type="caution">
    <text evidence="4">The sequence shown here is derived from an EMBL/GenBank/DDBJ whole genome shotgun (WGS) entry which is preliminary data.</text>
</comment>
<dbReference type="Proteomes" id="UP001148018">
    <property type="component" value="Unassembled WGS sequence"/>
</dbReference>
<evidence type="ECO:0000313" key="4">
    <source>
        <dbReference type="EMBL" id="KAJ3592799.1"/>
    </source>
</evidence>
<gene>
    <name evidence="4" type="ORF">NHX12_005138</name>
</gene>
<dbReference type="InterPro" id="IPR019410">
    <property type="entry name" value="Methyltransf_16"/>
</dbReference>